<reference evidence="2 3" key="1">
    <citation type="journal article" date="2012" name="New Phytol.">
        <title>Insight into trade-off between wood decay and parasitism from the genome of a fungal forest pathogen.</title>
        <authorList>
            <person name="Olson A."/>
            <person name="Aerts A."/>
            <person name="Asiegbu F."/>
            <person name="Belbahri L."/>
            <person name="Bouzid O."/>
            <person name="Broberg A."/>
            <person name="Canback B."/>
            <person name="Coutinho P.M."/>
            <person name="Cullen D."/>
            <person name="Dalman K."/>
            <person name="Deflorio G."/>
            <person name="van Diepen L.T."/>
            <person name="Dunand C."/>
            <person name="Duplessis S."/>
            <person name="Durling M."/>
            <person name="Gonthier P."/>
            <person name="Grimwood J."/>
            <person name="Fossdal C.G."/>
            <person name="Hansson D."/>
            <person name="Henrissat B."/>
            <person name="Hietala A."/>
            <person name="Himmelstrand K."/>
            <person name="Hoffmeister D."/>
            <person name="Hogberg N."/>
            <person name="James T.Y."/>
            <person name="Karlsson M."/>
            <person name="Kohler A."/>
            <person name="Kues U."/>
            <person name="Lee Y.H."/>
            <person name="Lin Y.C."/>
            <person name="Lind M."/>
            <person name="Lindquist E."/>
            <person name="Lombard V."/>
            <person name="Lucas S."/>
            <person name="Lunden K."/>
            <person name="Morin E."/>
            <person name="Murat C."/>
            <person name="Park J."/>
            <person name="Raffaello T."/>
            <person name="Rouze P."/>
            <person name="Salamov A."/>
            <person name="Schmutz J."/>
            <person name="Solheim H."/>
            <person name="Stahlberg J."/>
            <person name="Velez H."/>
            <person name="de Vries R.P."/>
            <person name="Wiebenga A."/>
            <person name="Woodward S."/>
            <person name="Yakovlev I."/>
            <person name="Garbelotto M."/>
            <person name="Martin F."/>
            <person name="Grigoriev I.V."/>
            <person name="Stenlid J."/>
        </authorList>
    </citation>
    <scope>NUCLEOTIDE SEQUENCE [LARGE SCALE GENOMIC DNA]</scope>
    <source>
        <strain evidence="2 3">TC 32-1</strain>
    </source>
</reference>
<proteinExistence type="predicted"/>
<dbReference type="HOGENOM" id="CLU_101465_0_0_1"/>
<dbReference type="RefSeq" id="XP_009542762.1">
    <property type="nucleotide sequence ID" value="XM_009544467.1"/>
</dbReference>
<feature type="region of interest" description="Disordered" evidence="1">
    <location>
        <begin position="1"/>
        <end position="81"/>
    </location>
</feature>
<keyword evidence="3" id="KW-1185">Reference proteome</keyword>
<evidence type="ECO:0000313" key="3">
    <source>
        <dbReference type="Proteomes" id="UP000030671"/>
    </source>
</evidence>
<feature type="compositionally biased region" description="Basic and acidic residues" evidence="1">
    <location>
        <begin position="41"/>
        <end position="51"/>
    </location>
</feature>
<sequence length="235" mass="25708">MPSLRRTISSPSVRSSPYPASLGSPTARGHGPRRSSGSEISSRRVLADIDWWRVTQGQRDPSADPNETETEERGDDRVDDRGRIVGDALGSMTGAFDLYNEVEVQRPATPALTDIAFGRVRLEESVQAQPPFKQFEALAISPRTPIRRQRQASDSSVESSPEAPLTPCESLYFDDMGFADEGTDIHPIRLRPFSLAALNSYSFAQLTTPEESKGAGFFGSFLGDAFVADDSDFFA</sequence>
<dbReference type="EMBL" id="KI925455">
    <property type="protein sequence ID" value="ETW85965.1"/>
    <property type="molecule type" value="Genomic_DNA"/>
</dbReference>
<evidence type="ECO:0000256" key="1">
    <source>
        <dbReference type="SAM" id="MobiDB-lite"/>
    </source>
</evidence>
<dbReference type="KEGG" id="hir:HETIRDRAFT_457568"/>
<feature type="region of interest" description="Disordered" evidence="1">
    <location>
        <begin position="143"/>
        <end position="165"/>
    </location>
</feature>
<dbReference type="AlphaFoldDB" id="W4KKT7"/>
<dbReference type="InParanoid" id="W4KKT7"/>
<accession>W4KKT7</accession>
<evidence type="ECO:0000313" key="2">
    <source>
        <dbReference type="EMBL" id="ETW85965.1"/>
    </source>
</evidence>
<dbReference type="OrthoDB" id="3236040at2759"/>
<gene>
    <name evidence="2" type="ORF">HETIRDRAFT_457568</name>
</gene>
<feature type="compositionally biased region" description="Polar residues" evidence="1">
    <location>
        <begin position="1"/>
        <end position="15"/>
    </location>
</feature>
<name>W4KKT7_HETIT</name>
<dbReference type="Proteomes" id="UP000030671">
    <property type="component" value="Unassembled WGS sequence"/>
</dbReference>
<dbReference type="GeneID" id="20676847"/>
<organism evidence="2 3">
    <name type="scientific">Heterobasidion irregulare (strain TC 32-1)</name>
    <dbReference type="NCBI Taxonomy" id="747525"/>
    <lineage>
        <taxon>Eukaryota</taxon>
        <taxon>Fungi</taxon>
        <taxon>Dikarya</taxon>
        <taxon>Basidiomycota</taxon>
        <taxon>Agaricomycotina</taxon>
        <taxon>Agaricomycetes</taxon>
        <taxon>Russulales</taxon>
        <taxon>Bondarzewiaceae</taxon>
        <taxon>Heterobasidion</taxon>
        <taxon>Heterobasidion annosum species complex</taxon>
    </lineage>
</organism>
<dbReference type="eggNOG" id="ENOG502STA5">
    <property type="taxonomic scope" value="Eukaryota"/>
</dbReference>
<protein>
    <submittedName>
        <fullName evidence="2">Uncharacterized protein</fullName>
    </submittedName>
</protein>